<feature type="region of interest" description="Disordered" evidence="1">
    <location>
        <begin position="443"/>
        <end position="499"/>
    </location>
</feature>
<accession>A0A1Y2A9U9</accession>
<feature type="transmembrane region" description="Helical" evidence="2">
    <location>
        <begin position="113"/>
        <end position="134"/>
    </location>
</feature>
<organism evidence="3 4">
    <name type="scientific">Clohesyomyces aquaticus</name>
    <dbReference type="NCBI Taxonomy" id="1231657"/>
    <lineage>
        <taxon>Eukaryota</taxon>
        <taxon>Fungi</taxon>
        <taxon>Dikarya</taxon>
        <taxon>Ascomycota</taxon>
        <taxon>Pezizomycotina</taxon>
        <taxon>Dothideomycetes</taxon>
        <taxon>Pleosporomycetidae</taxon>
        <taxon>Pleosporales</taxon>
        <taxon>Lindgomycetaceae</taxon>
        <taxon>Clohesyomyces</taxon>
    </lineage>
</organism>
<feature type="compositionally biased region" description="Low complexity" evidence="1">
    <location>
        <begin position="232"/>
        <end position="245"/>
    </location>
</feature>
<name>A0A1Y2A9U9_9PLEO</name>
<feature type="compositionally biased region" description="Basic residues" evidence="1">
    <location>
        <begin position="449"/>
        <end position="461"/>
    </location>
</feature>
<evidence type="ECO:0000313" key="3">
    <source>
        <dbReference type="EMBL" id="ORY19276.1"/>
    </source>
</evidence>
<feature type="transmembrane region" description="Helical" evidence="2">
    <location>
        <begin position="165"/>
        <end position="185"/>
    </location>
</feature>
<proteinExistence type="predicted"/>
<feature type="region of interest" description="Disordered" evidence="1">
    <location>
        <begin position="539"/>
        <end position="615"/>
    </location>
</feature>
<evidence type="ECO:0000313" key="4">
    <source>
        <dbReference type="Proteomes" id="UP000193144"/>
    </source>
</evidence>
<dbReference type="STRING" id="1231657.A0A1Y2A9U9"/>
<evidence type="ECO:0000256" key="1">
    <source>
        <dbReference type="SAM" id="MobiDB-lite"/>
    </source>
</evidence>
<feature type="region of interest" description="Disordered" evidence="1">
    <location>
        <begin position="353"/>
        <end position="427"/>
    </location>
</feature>
<sequence>MAGADHSSSQESPPEAFVIIKFKKLPRRQVTLLTVTLLLNILLWSALATIITSIYLIAVDPADSTNLASAILTLTSSLASIGYIFLHTIFSLKQSIWRHQRRHPSIIEKTSYFAIRLAVTLCVLWLLTSGWNFITVARQPICLPREGNPPGWQVGTTCAVGRVGIAFSMVALLASCTLFGMLSVVRRPFEAHVFKHGYRPPAEPQTTPAASRRPSLRRSASSLSEKFRRRFSSSSTRRSTPSNDSHTNANSLDWRACPPPATIHAPSPIRSIGMGMFTSDVQPPPLPAYIPRRSSSTEPRSPVFYPSSSLNPLPGPPRMSSLIAPSGFVPLSIPIQYSASAWRAVHPPLPSPLGPAASRSNPHLPHPQQGNGYPYRNRYSRSSISLTRPHRLSSTTPAGSVAWSSRSGSTGPDEGRGSPASGDTNLNNMVSANAIAYAILNGAQGPARQPRRQQKSGHIRRASAPDTAAGAQSDRKAMGWKPRLQNPEELGAGKSQPSKIIRSSSAELLSRFSPDSSPDGTEISIRKELERELDLRLSHPSGLPFRKTRSASPLRHSDIPGGAANLDRATTVVSRMPQDPMSRKGRESGTVGVGEKRRMTFDELKNKPLPKIAML</sequence>
<gene>
    <name evidence="3" type="ORF">BCR34DRAFT_528201</name>
</gene>
<keyword evidence="2" id="KW-1133">Transmembrane helix</keyword>
<dbReference type="Proteomes" id="UP000193144">
    <property type="component" value="Unassembled WGS sequence"/>
</dbReference>
<keyword evidence="2" id="KW-0812">Transmembrane</keyword>
<keyword evidence="2" id="KW-0472">Membrane</keyword>
<dbReference type="AlphaFoldDB" id="A0A1Y2A9U9"/>
<keyword evidence="4" id="KW-1185">Reference proteome</keyword>
<feature type="transmembrane region" description="Helical" evidence="2">
    <location>
        <begin position="70"/>
        <end position="92"/>
    </location>
</feature>
<dbReference type="OrthoDB" id="3944567at2759"/>
<comment type="caution">
    <text evidence="3">The sequence shown here is derived from an EMBL/GenBank/DDBJ whole genome shotgun (WGS) entry which is preliminary data.</text>
</comment>
<feature type="transmembrane region" description="Helical" evidence="2">
    <location>
        <begin position="30"/>
        <end position="58"/>
    </location>
</feature>
<feature type="compositionally biased region" description="Low complexity" evidence="1">
    <location>
        <begin position="208"/>
        <end position="224"/>
    </location>
</feature>
<protein>
    <submittedName>
        <fullName evidence="3">Uncharacterized protein</fullName>
    </submittedName>
</protein>
<feature type="region of interest" description="Disordered" evidence="1">
    <location>
        <begin position="197"/>
        <end position="257"/>
    </location>
</feature>
<feature type="compositionally biased region" description="Polar residues" evidence="1">
    <location>
        <begin position="380"/>
        <end position="410"/>
    </location>
</feature>
<feature type="compositionally biased region" description="Basic and acidic residues" evidence="1">
    <location>
        <begin position="594"/>
        <end position="606"/>
    </location>
</feature>
<reference evidence="3 4" key="1">
    <citation type="submission" date="2016-07" db="EMBL/GenBank/DDBJ databases">
        <title>Pervasive Adenine N6-methylation of Active Genes in Fungi.</title>
        <authorList>
            <consortium name="DOE Joint Genome Institute"/>
            <person name="Mondo S.J."/>
            <person name="Dannebaum R.O."/>
            <person name="Kuo R.C."/>
            <person name="Labutti K."/>
            <person name="Haridas S."/>
            <person name="Kuo A."/>
            <person name="Salamov A."/>
            <person name="Ahrendt S.R."/>
            <person name="Lipzen A."/>
            <person name="Sullivan W."/>
            <person name="Andreopoulos W.B."/>
            <person name="Clum A."/>
            <person name="Lindquist E."/>
            <person name="Daum C."/>
            <person name="Ramamoorthy G.K."/>
            <person name="Gryganskyi A."/>
            <person name="Culley D."/>
            <person name="Magnuson J.K."/>
            <person name="James T.Y."/>
            <person name="O'Malley M.A."/>
            <person name="Stajich J.E."/>
            <person name="Spatafora J.W."/>
            <person name="Visel A."/>
            <person name="Grigoriev I.V."/>
        </authorList>
    </citation>
    <scope>NUCLEOTIDE SEQUENCE [LARGE SCALE GENOMIC DNA]</scope>
    <source>
        <strain evidence="3 4">CBS 115471</strain>
    </source>
</reference>
<dbReference type="EMBL" id="MCFA01000003">
    <property type="protein sequence ID" value="ORY19276.1"/>
    <property type="molecule type" value="Genomic_DNA"/>
</dbReference>
<evidence type="ECO:0000256" key="2">
    <source>
        <dbReference type="SAM" id="Phobius"/>
    </source>
</evidence>